<evidence type="ECO:0000259" key="21">
    <source>
        <dbReference type="PROSITE" id="PS50113"/>
    </source>
</evidence>
<comment type="catalytic activity">
    <reaction evidence="1">
        <text>ATP + protein L-histidine = ADP + protein N-phospho-L-histidine.</text>
        <dbReference type="EC" id="2.7.13.3"/>
    </reaction>
</comment>
<keyword evidence="7" id="KW-0808">Transferase</keyword>
<dbReference type="Gene3D" id="3.40.190.10">
    <property type="entry name" value="Periplasmic binding protein-like II"/>
    <property type="match status" value="4"/>
</dbReference>
<evidence type="ECO:0000256" key="7">
    <source>
        <dbReference type="ARBA" id="ARBA00022679"/>
    </source>
</evidence>
<dbReference type="PROSITE" id="PS50109">
    <property type="entry name" value="HIS_KIN"/>
    <property type="match status" value="1"/>
</dbReference>
<dbReference type="SMART" id="SM00062">
    <property type="entry name" value="PBPb"/>
    <property type="match status" value="2"/>
</dbReference>
<keyword evidence="15" id="KW-0472">Membrane</keyword>
<dbReference type="InterPro" id="IPR036641">
    <property type="entry name" value="HPT_dom_sf"/>
</dbReference>
<dbReference type="SMART" id="SM00091">
    <property type="entry name" value="PAS"/>
    <property type="match status" value="1"/>
</dbReference>
<dbReference type="GO" id="GO:0009927">
    <property type="term" value="F:histidine phosphotransfer kinase activity"/>
    <property type="evidence" value="ECO:0007669"/>
    <property type="project" value="TreeGrafter"/>
</dbReference>
<dbReference type="PROSITE" id="PS50112">
    <property type="entry name" value="PAS"/>
    <property type="match status" value="1"/>
</dbReference>
<dbReference type="EC" id="2.7.13.3" evidence="3"/>
<evidence type="ECO:0000256" key="3">
    <source>
        <dbReference type="ARBA" id="ARBA00012438"/>
    </source>
</evidence>
<organism evidence="23 24">
    <name type="scientific">Pseudomonas fluorescens</name>
    <dbReference type="NCBI Taxonomy" id="294"/>
    <lineage>
        <taxon>Bacteria</taxon>
        <taxon>Pseudomonadati</taxon>
        <taxon>Pseudomonadota</taxon>
        <taxon>Gammaproteobacteria</taxon>
        <taxon>Pseudomonadales</taxon>
        <taxon>Pseudomonadaceae</taxon>
        <taxon>Pseudomonas</taxon>
    </lineage>
</organism>
<dbReference type="InterPro" id="IPR001638">
    <property type="entry name" value="Solute-binding_3/MltF_N"/>
</dbReference>
<dbReference type="InterPro" id="IPR003661">
    <property type="entry name" value="HisK_dim/P_dom"/>
</dbReference>
<keyword evidence="10" id="KW-0547">Nucleotide-binding</keyword>
<evidence type="ECO:0000259" key="22">
    <source>
        <dbReference type="PROSITE" id="PS50894"/>
    </source>
</evidence>
<evidence type="ECO:0000256" key="15">
    <source>
        <dbReference type="ARBA" id="ARBA00023136"/>
    </source>
</evidence>
<dbReference type="GO" id="GO:0005524">
    <property type="term" value="F:ATP binding"/>
    <property type="evidence" value="ECO:0007669"/>
    <property type="project" value="UniProtKB-KW"/>
</dbReference>
<evidence type="ECO:0000256" key="6">
    <source>
        <dbReference type="ARBA" id="ARBA00022553"/>
    </source>
</evidence>
<proteinExistence type="predicted"/>
<dbReference type="GO" id="GO:0005886">
    <property type="term" value="C:plasma membrane"/>
    <property type="evidence" value="ECO:0007669"/>
    <property type="project" value="UniProtKB-SubCell"/>
</dbReference>
<dbReference type="FunFam" id="3.30.565.10:FF:000010">
    <property type="entry name" value="Sensor histidine kinase RcsC"/>
    <property type="match status" value="1"/>
</dbReference>
<evidence type="ECO:0000256" key="14">
    <source>
        <dbReference type="ARBA" id="ARBA00023012"/>
    </source>
</evidence>
<dbReference type="Pfam" id="PF00072">
    <property type="entry name" value="Response_reg"/>
    <property type="match status" value="1"/>
</dbReference>
<dbReference type="InterPro" id="IPR004358">
    <property type="entry name" value="Sig_transdc_His_kin-like_C"/>
</dbReference>
<dbReference type="SUPFAM" id="SSF55874">
    <property type="entry name" value="ATPase domain of HSP90 chaperone/DNA topoisomerase II/histidine kinase"/>
    <property type="match status" value="1"/>
</dbReference>
<dbReference type="Gene3D" id="1.20.120.160">
    <property type="entry name" value="HPT domain"/>
    <property type="match status" value="1"/>
</dbReference>
<dbReference type="Gene3D" id="1.10.287.130">
    <property type="match status" value="1"/>
</dbReference>
<dbReference type="RefSeq" id="WP_123375274.1">
    <property type="nucleotide sequence ID" value="NZ_MOBY01000003.1"/>
</dbReference>
<feature type="domain" description="PAC" evidence="21">
    <location>
        <begin position="644"/>
        <end position="699"/>
    </location>
</feature>
<dbReference type="CDD" id="cd13705">
    <property type="entry name" value="PBP2_BvgS_D1"/>
    <property type="match status" value="1"/>
</dbReference>
<dbReference type="Pfam" id="PF01627">
    <property type="entry name" value="Hpt"/>
    <property type="match status" value="1"/>
</dbReference>
<dbReference type="PANTHER" id="PTHR43047:SF72">
    <property type="entry name" value="OSMOSENSING HISTIDINE PROTEIN KINASE SLN1"/>
    <property type="match status" value="1"/>
</dbReference>
<dbReference type="InterPro" id="IPR049871">
    <property type="entry name" value="BvgS-like_periplasmic2"/>
</dbReference>
<keyword evidence="5" id="KW-0997">Cell inner membrane</keyword>
<dbReference type="InterPro" id="IPR005467">
    <property type="entry name" value="His_kinase_dom"/>
</dbReference>
<evidence type="ECO:0000313" key="23">
    <source>
        <dbReference type="EMBL" id="RON96407.1"/>
    </source>
</evidence>
<dbReference type="SUPFAM" id="SSF53850">
    <property type="entry name" value="Periplasmic binding protein-like II"/>
    <property type="match status" value="2"/>
</dbReference>
<dbReference type="InterPro" id="IPR000014">
    <property type="entry name" value="PAS"/>
</dbReference>
<feature type="domain" description="Response regulatory" evidence="19">
    <location>
        <begin position="961"/>
        <end position="1080"/>
    </location>
</feature>
<dbReference type="PROSITE" id="PS50113">
    <property type="entry name" value="PAC"/>
    <property type="match status" value="1"/>
</dbReference>
<reference evidence="23 24" key="1">
    <citation type="submission" date="2016-10" db="EMBL/GenBank/DDBJ databases">
        <title>Comparative genome analysis of multiple Pseudomonas spp. focuses on biocontrol and plant growth promoting traits.</title>
        <authorList>
            <person name="Tao X.-Y."/>
            <person name="Taylor C.G."/>
        </authorList>
    </citation>
    <scope>NUCLEOTIDE SEQUENCE [LARGE SCALE GENOMIC DNA]</scope>
    <source>
        <strain evidence="23 24">2F9</strain>
    </source>
</reference>
<evidence type="ECO:0000259" key="18">
    <source>
        <dbReference type="PROSITE" id="PS50109"/>
    </source>
</evidence>
<dbReference type="GO" id="GO:0000155">
    <property type="term" value="F:phosphorelay sensor kinase activity"/>
    <property type="evidence" value="ECO:0007669"/>
    <property type="project" value="InterPro"/>
</dbReference>
<dbReference type="Pfam" id="PF00497">
    <property type="entry name" value="SBP_bac_3"/>
    <property type="match status" value="2"/>
</dbReference>
<dbReference type="InterPro" id="IPR036890">
    <property type="entry name" value="HATPase_C_sf"/>
</dbReference>
<dbReference type="EMBL" id="MOBY01000003">
    <property type="protein sequence ID" value="RON96407.1"/>
    <property type="molecule type" value="Genomic_DNA"/>
</dbReference>
<dbReference type="CDD" id="cd00082">
    <property type="entry name" value="HisKA"/>
    <property type="match status" value="1"/>
</dbReference>
<evidence type="ECO:0000259" key="19">
    <source>
        <dbReference type="PROSITE" id="PS50110"/>
    </source>
</evidence>
<evidence type="ECO:0000256" key="17">
    <source>
        <dbReference type="PROSITE-ProRule" id="PRU00169"/>
    </source>
</evidence>
<dbReference type="Proteomes" id="UP000283650">
    <property type="component" value="Unassembled WGS sequence"/>
</dbReference>
<dbReference type="InterPro" id="IPR035965">
    <property type="entry name" value="PAS-like_dom_sf"/>
</dbReference>
<dbReference type="CDD" id="cd00130">
    <property type="entry name" value="PAS"/>
    <property type="match status" value="1"/>
</dbReference>
<comment type="caution">
    <text evidence="23">The sequence shown here is derived from an EMBL/GenBank/DDBJ whole genome shotgun (WGS) entry which is preliminary data.</text>
</comment>
<dbReference type="Pfam" id="PF08448">
    <property type="entry name" value="PAS_4"/>
    <property type="match status" value="1"/>
</dbReference>
<dbReference type="SMART" id="SM00387">
    <property type="entry name" value="HATPase_c"/>
    <property type="match status" value="1"/>
</dbReference>
<dbReference type="CDD" id="cd16922">
    <property type="entry name" value="HATPase_EvgS-ArcB-TorS-like"/>
    <property type="match status" value="1"/>
</dbReference>
<dbReference type="SUPFAM" id="SSF52172">
    <property type="entry name" value="CheY-like"/>
    <property type="match status" value="1"/>
</dbReference>
<dbReference type="InterPro" id="IPR001789">
    <property type="entry name" value="Sig_transdc_resp-reg_receiver"/>
</dbReference>
<comment type="subcellular location">
    <subcellularLocation>
        <location evidence="2">Cell inner membrane</location>
        <topology evidence="2">Multi-pass membrane protein</topology>
    </subcellularLocation>
</comment>
<accession>A0A423NDU4</accession>
<evidence type="ECO:0000256" key="8">
    <source>
        <dbReference type="ARBA" id="ARBA00022692"/>
    </source>
</evidence>
<evidence type="ECO:0000256" key="11">
    <source>
        <dbReference type="ARBA" id="ARBA00022777"/>
    </source>
</evidence>
<feature type="modified residue" description="Phosphohistidine" evidence="16">
    <location>
        <position position="1152"/>
    </location>
</feature>
<keyword evidence="11 23" id="KW-0418">Kinase</keyword>
<dbReference type="Gene3D" id="3.40.50.2300">
    <property type="match status" value="1"/>
</dbReference>
<feature type="domain" description="HPt" evidence="22">
    <location>
        <begin position="1113"/>
        <end position="1210"/>
    </location>
</feature>
<dbReference type="SMART" id="SM00448">
    <property type="entry name" value="REC"/>
    <property type="match status" value="1"/>
</dbReference>
<evidence type="ECO:0000259" key="20">
    <source>
        <dbReference type="PROSITE" id="PS50112"/>
    </source>
</evidence>
<keyword evidence="8" id="KW-0812">Transmembrane</keyword>
<evidence type="ECO:0000256" key="13">
    <source>
        <dbReference type="ARBA" id="ARBA00022989"/>
    </source>
</evidence>
<evidence type="ECO:0000313" key="24">
    <source>
        <dbReference type="Proteomes" id="UP000283650"/>
    </source>
</evidence>
<keyword evidence="9" id="KW-0732">Signal</keyword>
<sequence>MFHLLRGVLLVSVLFVFGSGSLWAAEPRTLQVFGRSDCKEVQVDLGNEDWSWLRQKRSLVLGSALPDFPPYVMTASGTRYEGIAADIACIIGQALHVEVTVKAYPDRREAMAALERGDIDMLGSSNSFELIDGLVTLSKPYVEDVPAMFMRGDDRRPMPANLAGLRIAVADDYLPSSQLHGLYPNAEFVLFPSNELALAALAFGKVDLFLGDTVSSNYLINLNYFNYVRLHSFVKTQTSGFSFALRRGNDQLLRLIDSVIESMGEGKIAEISKRWSGGGGALTAKRIDLTPGEARWLELHPVARFVINDDQAPFAFFDGDGNFGGIGADLLELIQRRTGLQIDVERTDSFSSLSTRLLDGSADISLLTPTVSREVGMRFTHPFLASPFVIVTAKDAGAPSSLQELRGKRVAVPESSAERELLKDYPDIEIVDSETVLGALADVKDGRADAMITTLHSARYYIAHIYSDSLRISNIVGMNKGFLAFAARRADTELVSILNKALLSIPPDELDVILNRWRPIAAFSGLSWRDYKTLIYQISAGAFLIILGSLAWNFYIRRQIRERSRAERLLGDQLKFMGALINGTPHPIYVRDREGRLVTCNNNYLQTFGLLEKDVIGKTVLESGKRNRQEALQFHDDYLRVIERDEPYEVDRTLHVGDTRLIIYHWIQPYHDTTGEVRGVICGWIDISERRELIEELRSAKELADESSRAKTTFLATMSHEIRTPMSAVIGMLELTLKRAEQGHFDRPAIEVAYDSAKGLLELIGDILDVVRIESGHVSLSPKRANLRELVESVARVFDGLARQKSLVLKLDIDATVGCDVLVDPMRFQQVLSNLVGNAIKFTDTGHVSVSIRGQRLADERLQVDLKVEDTGIGISSADLQNLFQPFSQANHGPSNRGGTGLGLAISRSLCELMGGRLNITSTLGKGTCLEVSLFFNILSPLGGKVLPVSVVQDKPVPTLRILVVDDQSANRLLLTQQLSFLGQAVRDAADGAQALALWRSEPFDIVITDCNMPVMNGYELARTIRQDERDSGGAPCIVLGFTANAQPEEKVKCREAGMDDCLFKPISLSTLSTMLAGWEKNVETEPVQSPPAASIKELGSIRERLTELTGGDLDMMKELLREALSSCEKDLEELHSLIPESDPGLLADLAHRIKGAARIVAEHQVIEACNDLEAECEAPVIDPLDINRSALKLEHAQADLIKKIKRVEL</sequence>
<dbReference type="CDD" id="cd17546">
    <property type="entry name" value="REC_hyHK_CKI1_RcsC-like"/>
    <property type="match status" value="1"/>
</dbReference>
<keyword evidence="13" id="KW-1133">Transmembrane helix</keyword>
<evidence type="ECO:0000256" key="1">
    <source>
        <dbReference type="ARBA" id="ARBA00000085"/>
    </source>
</evidence>
<dbReference type="SUPFAM" id="SSF47226">
    <property type="entry name" value="Histidine-containing phosphotransfer domain, HPT domain"/>
    <property type="match status" value="1"/>
</dbReference>
<feature type="domain" description="Histidine kinase" evidence="18">
    <location>
        <begin position="717"/>
        <end position="938"/>
    </location>
</feature>
<dbReference type="InterPro" id="IPR000700">
    <property type="entry name" value="PAS-assoc_C"/>
</dbReference>
<dbReference type="PRINTS" id="PR00344">
    <property type="entry name" value="BCTRLSENSOR"/>
</dbReference>
<dbReference type="NCBIfam" id="TIGR00229">
    <property type="entry name" value="sensory_box"/>
    <property type="match status" value="1"/>
</dbReference>
<evidence type="ECO:0000256" key="10">
    <source>
        <dbReference type="ARBA" id="ARBA00022741"/>
    </source>
</evidence>
<dbReference type="SMART" id="SM00388">
    <property type="entry name" value="HisKA"/>
    <property type="match status" value="1"/>
</dbReference>
<evidence type="ECO:0000256" key="9">
    <source>
        <dbReference type="ARBA" id="ARBA00022729"/>
    </source>
</evidence>
<evidence type="ECO:0000256" key="5">
    <source>
        <dbReference type="ARBA" id="ARBA00022519"/>
    </source>
</evidence>
<keyword evidence="6 17" id="KW-0597">Phosphoprotein</keyword>
<dbReference type="Gene3D" id="3.30.565.10">
    <property type="entry name" value="Histidine kinase-like ATPase, C-terminal domain"/>
    <property type="match status" value="1"/>
</dbReference>
<keyword evidence="12" id="KW-0067">ATP-binding</keyword>
<dbReference type="AlphaFoldDB" id="A0A423NDU4"/>
<evidence type="ECO:0000256" key="16">
    <source>
        <dbReference type="PROSITE-ProRule" id="PRU00110"/>
    </source>
</evidence>
<dbReference type="PANTHER" id="PTHR43047">
    <property type="entry name" value="TWO-COMPONENT HISTIDINE PROTEIN KINASE"/>
    <property type="match status" value="1"/>
</dbReference>
<dbReference type="SUPFAM" id="SSF55785">
    <property type="entry name" value="PYP-like sensor domain (PAS domain)"/>
    <property type="match status" value="1"/>
</dbReference>
<dbReference type="InterPro" id="IPR049870">
    <property type="entry name" value="BvgS-like_periplasmic1"/>
</dbReference>
<dbReference type="Pfam" id="PF02518">
    <property type="entry name" value="HATPase_c"/>
    <property type="match status" value="1"/>
</dbReference>
<dbReference type="InterPro" id="IPR036097">
    <property type="entry name" value="HisK_dim/P_sf"/>
</dbReference>
<dbReference type="PROSITE" id="PS50110">
    <property type="entry name" value="RESPONSE_REGULATORY"/>
    <property type="match status" value="1"/>
</dbReference>
<gene>
    <name evidence="23" type="ORF">BK672_07515</name>
</gene>
<dbReference type="CDD" id="cd00088">
    <property type="entry name" value="HPT"/>
    <property type="match status" value="1"/>
</dbReference>
<evidence type="ECO:0000256" key="12">
    <source>
        <dbReference type="ARBA" id="ARBA00022840"/>
    </source>
</evidence>
<dbReference type="SUPFAM" id="SSF47384">
    <property type="entry name" value="Homodimeric domain of signal transducing histidine kinase"/>
    <property type="match status" value="1"/>
</dbReference>
<evidence type="ECO:0000256" key="4">
    <source>
        <dbReference type="ARBA" id="ARBA00022475"/>
    </source>
</evidence>
<keyword evidence="14" id="KW-0902">Two-component regulatory system</keyword>
<dbReference type="InterPro" id="IPR013656">
    <property type="entry name" value="PAS_4"/>
</dbReference>
<keyword evidence="4" id="KW-1003">Cell membrane</keyword>
<dbReference type="PROSITE" id="PS50894">
    <property type="entry name" value="HPT"/>
    <property type="match status" value="1"/>
</dbReference>
<feature type="domain" description="PAS" evidence="20">
    <location>
        <begin position="573"/>
        <end position="621"/>
    </location>
</feature>
<protein>
    <recommendedName>
        <fullName evidence="3">histidine kinase</fullName>
        <ecNumber evidence="3">2.7.13.3</ecNumber>
    </recommendedName>
</protein>
<evidence type="ECO:0000256" key="2">
    <source>
        <dbReference type="ARBA" id="ARBA00004429"/>
    </source>
</evidence>
<dbReference type="CDD" id="cd13707">
    <property type="entry name" value="PBP2_BvgS_D2"/>
    <property type="match status" value="1"/>
</dbReference>
<name>A0A423NDU4_PSEFL</name>
<dbReference type="InterPro" id="IPR003594">
    <property type="entry name" value="HATPase_dom"/>
</dbReference>
<dbReference type="InterPro" id="IPR008207">
    <property type="entry name" value="Sig_transdc_His_kin_Hpt_dom"/>
</dbReference>
<dbReference type="InterPro" id="IPR011006">
    <property type="entry name" value="CheY-like_superfamily"/>
</dbReference>
<dbReference type="Gene3D" id="3.30.450.20">
    <property type="entry name" value="PAS domain"/>
    <property type="match status" value="1"/>
</dbReference>
<dbReference type="Pfam" id="PF00512">
    <property type="entry name" value="HisKA"/>
    <property type="match status" value="1"/>
</dbReference>
<feature type="modified residue" description="4-aspartylphosphate" evidence="17">
    <location>
        <position position="1010"/>
    </location>
</feature>